<feature type="domain" description="BHLH" evidence="8">
    <location>
        <begin position="703"/>
        <end position="775"/>
    </location>
</feature>
<feature type="region of interest" description="Disordered" evidence="7">
    <location>
        <begin position="400"/>
        <end position="424"/>
    </location>
</feature>
<feature type="coiled-coil region" evidence="6">
    <location>
        <begin position="772"/>
        <end position="806"/>
    </location>
</feature>
<keyword evidence="2" id="KW-0805">Transcription regulation</keyword>
<dbReference type="InterPro" id="IPR052207">
    <property type="entry name" value="Max-like/E-box_TFs"/>
</dbReference>
<keyword evidence="4" id="KW-0804">Transcription</keyword>
<protein>
    <submittedName>
        <fullName evidence="9">MLX-interacting protein</fullName>
    </submittedName>
</protein>
<feature type="compositionally biased region" description="Polar residues" evidence="7">
    <location>
        <begin position="317"/>
        <end position="327"/>
    </location>
</feature>
<feature type="compositionally biased region" description="Basic and acidic residues" evidence="7">
    <location>
        <begin position="39"/>
        <end position="54"/>
    </location>
</feature>
<dbReference type="PANTHER" id="PTHR15741:SF37">
    <property type="entry name" value="LD38259P"/>
    <property type="match status" value="1"/>
</dbReference>
<proteinExistence type="predicted"/>
<dbReference type="PROSITE" id="PS50888">
    <property type="entry name" value="BHLH"/>
    <property type="match status" value="1"/>
</dbReference>
<dbReference type="CDD" id="cd21739">
    <property type="entry name" value="NES2-NLS_ChREBP-like"/>
    <property type="match status" value="1"/>
</dbReference>
<feature type="compositionally biased region" description="Pro residues" evidence="7">
    <location>
        <begin position="516"/>
        <end position="528"/>
    </location>
</feature>
<keyword evidence="10" id="KW-1185">Reference proteome</keyword>
<evidence type="ECO:0000256" key="2">
    <source>
        <dbReference type="ARBA" id="ARBA00023015"/>
    </source>
</evidence>
<sequence length="984" mass="109204">MSSGTLHLFGCSCPPTAKMCDTEKHSEIKSGQFMISKLDDSGSEKGDSESHEELESSPPDRNSGIPAFETLQSLFKSLSLAYVETVTSPRWSHFRGAGFALKQKVRLNNIIWREYHMQYVKLRLPVIVKFQVPSPQSSGIKVRSPVMEGKLWDRHCTKLSNEYRRWRTYYINHLRKKLISTSRSDKRHLDFELPVDFPSKIQYLDDKDIFNDVSNLSGVGSPRFIDELMKDFDGSLDFFLDQPFPDPRDVSMLGNSDIMQPALTQLQPNSENYRSDLIAGLLQQPTMPTIMEDEYGNTSNYESPTHAPQNRFSFRQSNQPKITSSPTFRAYSPPQPSVPCGPEQCYAPPTNKQFSPLQQPPSSAAFTSKSLRFVDRREEACTAGKSRNNLTLLNALLQKPAQGVRERHHSNSSASSPEVAATATTNSVQFKRQVSMSPANTLIVDLSKEQMASSSPGMYLDRSLTGFSDAAHPTEAVCDTFQQSRLSSLNESPVYSYQSPRIVHNRFSSVERMPPSILPAPPPPPPPSAAAATPQAARVLTPYTTPRSADSQKLISHYRRSRSQYHPNPPPYRRPLPPPTESSKLCGGGICSAPELYTICPLPLSVSESSEFGDDGVSVLKPPSAATILGTSEVLKSPEEQDEVLIDEGNENDDTDFDSYVIAGTEGEEGGVGDEDDDEDIKSAFLVTPHQSSCVEQVEASSTASFHSSSTEQRRRLSMQSSLKLLQELVLQNQKKMGRERKVVSGNQQHNHHFHHQKTSKAAVLRDGAELIRSQRAIRDELDAEISRLRAELDSLQESVNACCDKLPTSGTMSKQQVKSMKNVARIWFRNFVARRTQTNWKFYIFSLIFTDAFETYCEKVCCSASQEVLRRSTVSWLEDHCDLPQLRKFVMHALCSLSTTTNVLQQPNLLPQQAREAASRLALQSSSPPPSLLPTTAIATATTISTPSVSSSSVPHFSLSPLGICQPVSSASISTPATFLPHP</sequence>
<dbReference type="InterPro" id="IPR011598">
    <property type="entry name" value="bHLH_dom"/>
</dbReference>
<feature type="compositionally biased region" description="Polar residues" evidence="7">
    <location>
        <begin position="411"/>
        <end position="424"/>
    </location>
</feature>
<dbReference type="InterPro" id="IPR036638">
    <property type="entry name" value="HLH_DNA-bd_sf"/>
</dbReference>
<evidence type="ECO:0000256" key="5">
    <source>
        <dbReference type="ARBA" id="ARBA00023242"/>
    </source>
</evidence>
<accession>A0ABR4QMR5</accession>
<keyword evidence="6" id="KW-0175">Coiled coil</keyword>
<evidence type="ECO:0000313" key="10">
    <source>
        <dbReference type="Proteomes" id="UP001651158"/>
    </source>
</evidence>
<evidence type="ECO:0000256" key="7">
    <source>
        <dbReference type="SAM" id="MobiDB-lite"/>
    </source>
</evidence>
<feature type="region of interest" description="Disordered" evidence="7">
    <location>
        <begin position="513"/>
        <end position="536"/>
    </location>
</feature>
<dbReference type="Pfam" id="PF00010">
    <property type="entry name" value="HLH"/>
    <property type="match status" value="1"/>
</dbReference>
<dbReference type="EMBL" id="JAKROA010000002">
    <property type="protein sequence ID" value="KAL5110952.1"/>
    <property type="molecule type" value="Genomic_DNA"/>
</dbReference>
<dbReference type="Proteomes" id="UP001651158">
    <property type="component" value="Unassembled WGS sequence"/>
</dbReference>
<feature type="region of interest" description="Disordered" evidence="7">
    <location>
        <begin position="39"/>
        <end position="63"/>
    </location>
</feature>
<reference evidence="9 10" key="1">
    <citation type="journal article" date="2022" name="Front. Cell. Infect. Microbiol.">
        <title>The Genomes of Two Strains of Taenia crassiceps the Animal Model for the Study of Human Cysticercosis.</title>
        <authorList>
            <person name="Bobes R.J."/>
            <person name="Estrada K."/>
            <person name="Rios-Valencia D.G."/>
            <person name="Calderon-Gallegos A."/>
            <person name="de la Torre P."/>
            <person name="Carrero J.C."/>
            <person name="Sanchez-Flores A."/>
            <person name="Laclette J.P."/>
        </authorList>
    </citation>
    <scope>NUCLEOTIDE SEQUENCE [LARGE SCALE GENOMIC DNA]</scope>
    <source>
        <strain evidence="9">WFUcys</strain>
    </source>
</reference>
<comment type="caution">
    <text evidence="9">The sequence shown here is derived from an EMBL/GenBank/DDBJ whole genome shotgun (WGS) entry which is preliminary data.</text>
</comment>
<evidence type="ECO:0000256" key="6">
    <source>
        <dbReference type="SAM" id="Coils"/>
    </source>
</evidence>
<dbReference type="PANTHER" id="PTHR15741">
    <property type="entry name" value="BASIC HELIX-LOOP-HELIX ZIP TRANSCRIPTION FACTOR"/>
    <property type="match status" value="1"/>
</dbReference>
<gene>
    <name evidence="9" type="ORF">TcWFU_009597</name>
</gene>
<dbReference type="SUPFAM" id="SSF47459">
    <property type="entry name" value="HLH, helix-loop-helix DNA-binding domain"/>
    <property type="match status" value="1"/>
</dbReference>
<keyword evidence="3" id="KW-0238">DNA-binding</keyword>
<evidence type="ECO:0000256" key="3">
    <source>
        <dbReference type="ARBA" id="ARBA00023125"/>
    </source>
</evidence>
<evidence type="ECO:0000256" key="4">
    <source>
        <dbReference type="ARBA" id="ARBA00023163"/>
    </source>
</evidence>
<evidence type="ECO:0000259" key="8">
    <source>
        <dbReference type="PROSITE" id="PS50888"/>
    </source>
</evidence>
<comment type="subcellular location">
    <subcellularLocation>
        <location evidence="1">Nucleus</location>
    </subcellularLocation>
</comment>
<dbReference type="Gene3D" id="4.10.280.10">
    <property type="entry name" value="Helix-loop-helix DNA-binding domain"/>
    <property type="match status" value="1"/>
</dbReference>
<evidence type="ECO:0000313" key="9">
    <source>
        <dbReference type="EMBL" id="KAL5110952.1"/>
    </source>
</evidence>
<feature type="region of interest" description="Disordered" evidence="7">
    <location>
        <begin position="317"/>
        <end position="340"/>
    </location>
</feature>
<feature type="region of interest" description="Disordered" evidence="7">
    <location>
        <begin position="559"/>
        <end position="582"/>
    </location>
</feature>
<organism evidence="9 10">
    <name type="scientific">Taenia crassiceps</name>
    <dbReference type="NCBI Taxonomy" id="6207"/>
    <lineage>
        <taxon>Eukaryota</taxon>
        <taxon>Metazoa</taxon>
        <taxon>Spiralia</taxon>
        <taxon>Lophotrochozoa</taxon>
        <taxon>Platyhelminthes</taxon>
        <taxon>Cestoda</taxon>
        <taxon>Eucestoda</taxon>
        <taxon>Cyclophyllidea</taxon>
        <taxon>Taeniidae</taxon>
        <taxon>Taenia</taxon>
    </lineage>
</organism>
<evidence type="ECO:0000256" key="1">
    <source>
        <dbReference type="ARBA" id="ARBA00004123"/>
    </source>
</evidence>
<keyword evidence="5" id="KW-0539">Nucleus</keyword>
<name>A0ABR4QMR5_9CEST</name>
<feature type="compositionally biased region" description="Pro residues" evidence="7">
    <location>
        <begin position="567"/>
        <end position="580"/>
    </location>
</feature>